<reference evidence="2" key="2">
    <citation type="journal article" date="2023" name="IMA Fungus">
        <title>Comparative genomic study of the Penicillium genus elucidates a diverse pangenome and 15 lateral gene transfer events.</title>
        <authorList>
            <person name="Petersen C."/>
            <person name="Sorensen T."/>
            <person name="Nielsen M.R."/>
            <person name="Sondergaard T.E."/>
            <person name="Sorensen J.L."/>
            <person name="Fitzpatrick D.A."/>
            <person name="Frisvad J.C."/>
            <person name="Nielsen K.L."/>
        </authorList>
    </citation>
    <scope>NUCLEOTIDE SEQUENCE</scope>
    <source>
        <strain evidence="2">IBT 16125</strain>
    </source>
</reference>
<protein>
    <submittedName>
        <fullName evidence="2">Uncharacterized protein</fullName>
    </submittedName>
</protein>
<dbReference type="Gene3D" id="1.25.40.10">
    <property type="entry name" value="Tetratricopeptide repeat domain"/>
    <property type="match status" value="2"/>
</dbReference>
<dbReference type="PROSITE" id="PS50293">
    <property type="entry name" value="TPR_REGION"/>
    <property type="match status" value="1"/>
</dbReference>
<dbReference type="RefSeq" id="XP_056760187.1">
    <property type="nucleotide sequence ID" value="XM_056915433.1"/>
</dbReference>
<dbReference type="Pfam" id="PF13424">
    <property type="entry name" value="TPR_12"/>
    <property type="match status" value="3"/>
</dbReference>
<dbReference type="InterPro" id="IPR011990">
    <property type="entry name" value="TPR-like_helical_dom_sf"/>
</dbReference>
<dbReference type="InterPro" id="IPR019734">
    <property type="entry name" value="TPR_rpt"/>
</dbReference>
<feature type="repeat" description="TPR" evidence="1">
    <location>
        <begin position="267"/>
        <end position="300"/>
    </location>
</feature>
<dbReference type="PRINTS" id="PR00381">
    <property type="entry name" value="KINESINLIGHT"/>
</dbReference>
<feature type="repeat" description="TPR" evidence="1">
    <location>
        <begin position="309"/>
        <end position="342"/>
    </location>
</feature>
<proteinExistence type="predicted"/>
<dbReference type="SUPFAM" id="SSF48452">
    <property type="entry name" value="TPR-like"/>
    <property type="match status" value="1"/>
</dbReference>
<evidence type="ECO:0000313" key="2">
    <source>
        <dbReference type="EMBL" id="KAJ5432895.1"/>
    </source>
</evidence>
<dbReference type="GeneID" id="81605676"/>
<organism evidence="2 3">
    <name type="scientific">Penicillium daleae</name>
    <dbReference type="NCBI Taxonomy" id="63821"/>
    <lineage>
        <taxon>Eukaryota</taxon>
        <taxon>Fungi</taxon>
        <taxon>Dikarya</taxon>
        <taxon>Ascomycota</taxon>
        <taxon>Pezizomycotina</taxon>
        <taxon>Eurotiomycetes</taxon>
        <taxon>Eurotiomycetidae</taxon>
        <taxon>Eurotiales</taxon>
        <taxon>Aspergillaceae</taxon>
        <taxon>Penicillium</taxon>
    </lineage>
</organism>
<feature type="repeat" description="TPR" evidence="1">
    <location>
        <begin position="435"/>
        <end position="468"/>
    </location>
</feature>
<dbReference type="InterPro" id="IPR053137">
    <property type="entry name" value="NLR-like"/>
</dbReference>
<evidence type="ECO:0000256" key="1">
    <source>
        <dbReference type="PROSITE-ProRule" id="PRU00339"/>
    </source>
</evidence>
<keyword evidence="1" id="KW-0802">TPR repeat</keyword>
<feature type="repeat" description="TPR" evidence="1">
    <location>
        <begin position="351"/>
        <end position="384"/>
    </location>
</feature>
<comment type="caution">
    <text evidence="2">The sequence shown here is derived from an EMBL/GenBank/DDBJ whole genome shotgun (WGS) entry which is preliminary data.</text>
</comment>
<sequence>MAPFSSLLDFKDTVTLANRLDRLPLAIVIAGAFMRETGTNIAEYLLYYHEYWSELQRQSNPGRQYHQGNMLQTWMISYREIQKRDPNAAELLLLLARFDNRDIWYELVKSGCQSSYVPAWLERATSSGISFKIAVKNLIGFSLLEAKKQGGGYTMHPVVQDWCIHLVNTDQNVNATQLNELALISVGFTVPSSREINYCELQQRLIPHANYVRRESLSGDSFAVWEAYYYLGDLYSDQGKLKEAEEMYQRALAGKEKGLGPDHTSTLNTVGNLGLLYSNQGKLKEAEEIYQRAMAGYEKALGPDHTSTLKTVNNLGNLYRDQGKLKEAEEMYQRALAGKEKALGPDYTSTLKTVGNLGILYSNQGKLKEAEKMYQRALEGFEKALGPDHTSTLNTIDNLGNLYKDQGKLKEAEEMYRRALEGFEKALGPDHSFAVSTVNSLGNLYEDQGKLKEAEELYQRALAGKEKALGQQHTSTLNAVDNLGSLYSDQGKQVELEKINHAGLPGSQAVHLNSSIARRAMERLARKFKNRG</sequence>
<dbReference type="PANTHER" id="PTHR46082:SF6">
    <property type="entry name" value="AAA+ ATPASE DOMAIN-CONTAINING PROTEIN-RELATED"/>
    <property type="match status" value="1"/>
</dbReference>
<dbReference type="AlphaFoldDB" id="A0AAD6BVW8"/>
<dbReference type="Pfam" id="PF13374">
    <property type="entry name" value="TPR_10"/>
    <property type="match status" value="1"/>
</dbReference>
<feature type="repeat" description="TPR" evidence="1">
    <location>
        <begin position="393"/>
        <end position="426"/>
    </location>
</feature>
<keyword evidence="3" id="KW-1185">Reference proteome</keyword>
<feature type="repeat" description="TPR" evidence="1">
    <location>
        <begin position="225"/>
        <end position="258"/>
    </location>
</feature>
<evidence type="ECO:0000313" key="3">
    <source>
        <dbReference type="Proteomes" id="UP001213681"/>
    </source>
</evidence>
<dbReference type="PROSITE" id="PS50005">
    <property type="entry name" value="TPR"/>
    <property type="match status" value="6"/>
</dbReference>
<name>A0AAD6BVW8_9EURO</name>
<reference evidence="2" key="1">
    <citation type="submission" date="2022-12" db="EMBL/GenBank/DDBJ databases">
        <authorList>
            <person name="Petersen C."/>
        </authorList>
    </citation>
    <scope>NUCLEOTIDE SEQUENCE</scope>
    <source>
        <strain evidence="2">IBT 16125</strain>
    </source>
</reference>
<dbReference type="PANTHER" id="PTHR46082">
    <property type="entry name" value="ATP/GTP-BINDING PROTEIN-RELATED"/>
    <property type="match status" value="1"/>
</dbReference>
<gene>
    <name evidence="2" type="ORF">N7458_012051</name>
</gene>
<dbReference type="Proteomes" id="UP001213681">
    <property type="component" value="Unassembled WGS sequence"/>
</dbReference>
<dbReference type="SMART" id="SM00028">
    <property type="entry name" value="TPR"/>
    <property type="match status" value="6"/>
</dbReference>
<accession>A0AAD6BVW8</accession>
<dbReference type="EMBL" id="JAPVEA010000009">
    <property type="protein sequence ID" value="KAJ5432895.1"/>
    <property type="molecule type" value="Genomic_DNA"/>
</dbReference>